<dbReference type="STRING" id="1385513.N780_12275"/>
<dbReference type="NCBIfam" id="NF010181">
    <property type="entry name" value="PRK13660.1"/>
    <property type="match status" value="1"/>
</dbReference>
<proteinExistence type="predicted"/>
<dbReference type="RefSeq" id="WP_036779303.1">
    <property type="nucleotide sequence ID" value="NZ_AVBG01000001.1"/>
</dbReference>
<accession>A0A0A2V2P5</accession>
<dbReference type="OrthoDB" id="2301957at2"/>
<protein>
    <submittedName>
        <fullName evidence="1">Uncharacterized protein</fullName>
    </submittedName>
</protein>
<dbReference type="PIRSF" id="PIRSF021290">
    <property type="entry name" value="DUF1273"/>
    <property type="match status" value="1"/>
</dbReference>
<name>A0A0A2V2P5_9BACI</name>
<gene>
    <name evidence="1" type="ORF">N780_12275</name>
</gene>
<dbReference type="PANTHER" id="PTHR38440">
    <property type="entry name" value="UPF0398 PROTEIN YPSA"/>
    <property type="match status" value="1"/>
</dbReference>
<sequence length="188" mass="22235">MRVITVTGYKPMEMGIFKVDDPNIVFVKETLRRRLVPLIEEGVEWVLISGQMGVELWACEVLVALKEQYNVHVGIFPPFNNQESRWPEAQQEEYRRLCEEVDHVQALYNKDYDGPYQFRAKDQWLLDKTDGCLILYDEETGGSPGYFLEKAKNYQETHDYSIFYVTPFDIDDTVREMQMEDPDYWNHS</sequence>
<organism evidence="1 2">
    <name type="scientific">Pontibacillus chungwhensis BH030062</name>
    <dbReference type="NCBI Taxonomy" id="1385513"/>
    <lineage>
        <taxon>Bacteria</taxon>
        <taxon>Bacillati</taxon>
        <taxon>Bacillota</taxon>
        <taxon>Bacilli</taxon>
        <taxon>Bacillales</taxon>
        <taxon>Bacillaceae</taxon>
        <taxon>Pontibacillus</taxon>
    </lineage>
</organism>
<dbReference type="eggNOG" id="COG4474">
    <property type="taxonomic scope" value="Bacteria"/>
</dbReference>
<dbReference type="Gene3D" id="3.40.50.450">
    <property type="match status" value="1"/>
</dbReference>
<keyword evidence="2" id="KW-1185">Reference proteome</keyword>
<dbReference type="InterPro" id="IPR010697">
    <property type="entry name" value="YspA"/>
</dbReference>
<dbReference type="AlphaFoldDB" id="A0A0A2V2P5"/>
<dbReference type="SUPFAM" id="SSF102405">
    <property type="entry name" value="MCP/YpsA-like"/>
    <property type="match status" value="1"/>
</dbReference>
<dbReference type="EMBL" id="AVBG01000001">
    <property type="protein sequence ID" value="KGP93091.1"/>
    <property type="molecule type" value="Genomic_DNA"/>
</dbReference>
<evidence type="ECO:0000313" key="2">
    <source>
        <dbReference type="Proteomes" id="UP000030153"/>
    </source>
</evidence>
<evidence type="ECO:0000313" key="1">
    <source>
        <dbReference type="EMBL" id="KGP93091.1"/>
    </source>
</evidence>
<dbReference type="PANTHER" id="PTHR38440:SF1">
    <property type="entry name" value="UPF0398 PROTEIN SPR0331"/>
    <property type="match status" value="1"/>
</dbReference>
<dbReference type="Pfam" id="PF06908">
    <property type="entry name" value="YpsA"/>
    <property type="match status" value="1"/>
</dbReference>
<dbReference type="Proteomes" id="UP000030153">
    <property type="component" value="Unassembled WGS sequence"/>
</dbReference>
<comment type="caution">
    <text evidence="1">The sequence shown here is derived from an EMBL/GenBank/DDBJ whole genome shotgun (WGS) entry which is preliminary data.</text>
</comment>
<reference evidence="1 2" key="1">
    <citation type="submission" date="2013-08" db="EMBL/GenBank/DDBJ databases">
        <title>Genome of Pontibacillus chungwhensis.</title>
        <authorList>
            <person name="Wang Q."/>
            <person name="Wang G."/>
        </authorList>
    </citation>
    <scope>NUCLEOTIDE SEQUENCE [LARGE SCALE GENOMIC DNA]</scope>
    <source>
        <strain evidence="1 2">BH030062</strain>
    </source>
</reference>